<dbReference type="PANTHER" id="PTHR47786">
    <property type="entry name" value="ALPHA-1,4-GLUCAN:MALTOSE-1-PHOSPHATE MALTOSYLTRANSFERASE"/>
    <property type="match status" value="1"/>
</dbReference>
<gene>
    <name evidence="2" type="ORF">JF259_09235</name>
</gene>
<dbReference type="SUPFAM" id="SSF51445">
    <property type="entry name" value="(Trans)glycosidases"/>
    <property type="match status" value="1"/>
</dbReference>
<comment type="caution">
    <text evidence="2">The sequence shown here is derived from an EMBL/GenBank/DDBJ whole genome shotgun (WGS) entry which is preliminary data.</text>
</comment>
<feature type="domain" description="Glycosyl hydrolase family 13 catalytic" evidence="1">
    <location>
        <begin position="51"/>
        <end position="391"/>
    </location>
</feature>
<dbReference type="InterPro" id="IPR017853">
    <property type="entry name" value="GH"/>
</dbReference>
<dbReference type="PANTHER" id="PTHR47786:SF2">
    <property type="entry name" value="GLYCOSYL HYDROLASE FAMILY 13 CATALYTIC DOMAIN-CONTAINING PROTEIN"/>
    <property type="match status" value="1"/>
</dbReference>
<dbReference type="GO" id="GO:0005975">
    <property type="term" value="P:carbohydrate metabolic process"/>
    <property type="evidence" value="ECO:0007669"/>
    <property type="project" value="InterPro"/>
</dbReference>
<dbReference type="PROSITE" id="PS51257">
    <property type="entry name" value="PROKAR_LIPOPROTEIN"/>
    <property type="match status" value="1"/>
</dbReference>
<keyword evidence="3" id="KW-1185">Reference proteome</keyword>
<dbReference type="RefSeq" id="WP_199115032.1">
    <property type="nucleotide sequence ID" value="NZ_JAELVQ010000010.1"/>
</dbReference>
<evidence type="ECO:0000313" key="3">
    <source>
        <dbReference type="Proteomes" id="UP000610931"/>
    </source>
</evidence>
<name>A0A8J7IHA7_9FLAO</name>
<reference evidence="2" key="1">
    <citation type="submission" date="2020-12" db="EMBL/GenBank/DDBJ databases">
        <title>Snuella sp. nov., isolated from sediment in Incheon.</title>
        <authorList>
            <person name="Kim W."/>
        </authorList>
    </citation>
    <scope>NUCLEOTIDE SEQUENCE</scope>
    <source>
        <strain evidence="2">CAU 1569</strain>
    </source>
</reference>
<sequence>MKHLIPFLILTLLVCSCKLETKKTTLGVFKQDVKALPPITDTVLETAVIYEANIRQYSQEGSFNAFTKDIPQLKQLGVKIIWLMPVFPISETKRKATGGDFASLIEDETERKKMLGSYYAVSDYTKINPEFGTIQDFRELVKTAHQNGMYVILDWVPNHTGWDHVWLKTNPEFYMKNAKGEITDPLNADGTSKGWGDVAQLDYTNMDMQKAMIKDMVYWVENEDVDGFRCDHVEPTPITFWKKAIAELSAKKALFMLAENDDPKFMKANLFDMEYGWKAHHLIKEIVHNKKTLKDFDALMEYIDTTYESDDILMNFVTNHDENSWAGTVQERLGDASELATALTYVMPGMPLIYSGQEYNLNHRLKFFEKDTIPKTKSNMWLLLEKLGTLKATSKALHGSKAKASYKRLHSGNDQVLAFKRYKEDKALIFIGNFSDTVQTCRVPVSGNFIDYIDNNNIYFHKNNTLSLQPWEYKILVE</sequence>
<dbReference type="CDD" id="cd11313">
    <property type="entry name" value="AmyAc_arch_bac_AmyA"/>
    <property type="match status" value="1"/>
</dbReference>
<dbReference type="EMBL" id="JAELVQ010000010">
    <property type="protein sequence ID" value="MBJ6368268.1"/>
    <property type="molecule type" value="Genomic_DNA"/>
</dbReference>
<dbReference type="Pfam" id="PF00128">
    <property type="entry name" value="Alpha-amylase"/>
    <property type="match status" value="1"/>
</dbReference>
<dbReference type="Proteomes" id="UP000610931">
    <property type="component" value="Unassembled WGS sequence"/>
</dbReference>
<accession>A0A8J7IHA7</accession>
<dbReference type="Gene3D" id="2.60.40.1180">
    <property type="entry name" value="Golgi alpha-mannosidase II"/>
    <property type="match status" value="1"/>
</dbReference>
<dbReference type="InterPro" id="IPR006047">
    <property type="entry name" value="GH13_cat_dom"/>
</dbReference>
<dbReference type="Gene3D" id="3.20.20.80">
    <property type="entry name" value="Glycosidases"/>
    <property type="match status" value="1"/>
</dbReference>
<dbReference type="AlphaFoldDB" id="A0A8J7IHA7"/>
<evidence type="ECO:0000313" key="2">
    <source>
        <dbReference type="EMBL" id="MBJ6368268.1"/>
    </source>
</evidence>
<evidence type="ECO:0000259" key="1">
    <source>
        <dbReference type="SMART" id="SM00642"/>
    </source>
</evidence>
<dbReference type="SUPFAM" id="SSF51011">
    <property type="entry name" value="Glycosyl hydrolase domain"/>
    <property type="match status" value="1"/>
</dbReference>
<protein>
    <submittedName>
        <fullName evidence="2">Alpha-amylase</fullName>
    </submittedName>
</protein>
<organism evidence="2 3">
    <name type="scientific">Snuella sedimenti</name>
    <dbReference type="NCBI Taxonomy" id="2798802"/>
    <lineage>
        <taxon>Bacteria</taxon>
        <taxon>Pseudomonadati</taxon>
        <taxon>Bacteroidota</taxon>
        <taxon>Flavobacteriia</taxon>
        <taxon>Flavobacteriales</taxon>
        <taxon>Flavobacteriaceae</taxon>
        <taxon>Snuella</taxon>
    </lineage>
</organism>
<dbReference type="SMART" id="SM00642">
    <property type="entry name" value="Aamy"/>
    <property type="match status" value="1"/>
</dbReference>
<dbReference type="InterPro" id="IPR013780">
    <property type="entry name" value="Glyco_hydro_b"/>
</dbReference>
<proteinExistence type="predicted"/>